<evidence type="ECO:0000256" key="3">
    <source>
        <dbReference type="ARBA" id="ARBA00023125"/>
    </source>
</evidence>
<feature type="domain" description="HTH lysR-type" evidence="5">
    <location>
        <begin position="1"/>
        <end position="59"/>
    </location>
</feature>
<evidence type="ECO:0000256" key="4">
    <source>
        <dbReference type="ARBA" id="ARBA00023163"/>
    </source>
</evidence>
<dbReference type="CDD" id="cd08422">
    <property type="entry name" value="PBP2_CrgA_like"/>
    <property type="match status" value="1"/>
</dbReference>
<dbReference type="PROSITE" id="PS50931">
    <property type="entry name" value="HTH_LYSR"/>
    <property type="match status" value="1"/>
</dbReference>
<dbReference type="PANTHER" id="PTHR30537:SF5">
    <property type="entry name" value="HTH-TYPE TRANSCRIPTIONAL ACTIVATOR TTDR-RELATED"/>
    <property type="match status" value="1"/>
</dbReference>
<comment type="similarity">
    <text evidence="1">Belongs to the LysR transcriptional regulatory family.</text>
</comment>
<dbReference type="Pfam" id="PF03466">
    <property type="entry name" value="LysR_substrate"/>
    <property type="match status" value="1"/>
</dbReference>
<dbReference type="PANTHER" id="PTHR30537">
    <property type="entry name" value="HTH-TYPE TRANSCRIPTIONAL REGULATOR"/>
    <property type="match status" value="1"/>
</dbReference>
<dbReference type="EMBL" id="SMAK01000001">
    <property type="protein sequence ID" value="TCT13591.1"/>
    <property type="molecule type" value="Genomic_DNA"/>
</dbReference>
<dbReference type="Gene3D" id="3.40.190.290">
    <property type="match status" value="1"/>
</dbReference>
<dbReference type="Gene3D" id="1.10.10.10">
    <property type="entry name" value="Winged helix-like DNA-binding domain superfamily/Winged helix DNA-binding domain"/>
    <property type="match status" value="1"/>
</dbReference>
<dbReference type="GO" id="GO:0043565">
    <property type="term" value="F:sequence-specific DNA binding"/>
    <property type="evidence" value="ECO:0007669"/>
    <property type="project" value="TreeGrafter"/>
</dbReference>
<name>A0A4R3MIA0_9HYPH</name>
<dbReference type="FunFam" id="3.40.190.290:FF:000001">
    <property type="entry name" value="Transcriptional regulator, LysR family"/>
    <property type="match status" value="1"/>
</dbReference>
<dbReference type="AlphaFoldDB" id="A0A4R3MIA0"/>
<dbReference type="InterPro" id="IPR058163">
    <property type="entry name" value="LysR-type_TF_proteobact-type"/>
</dbReference>
<evidence type="ECO:0000259" key="5">
    <source>
        <dbReference type="PROSITE" id="PS50931"/>
    </source>
</evidence>
<evidence type="ECO:0000313" key="7">
    <source>
        <dbReference type="Proteomes" id="UP000295678"/>
    </source>
</evidence>
<dbReference type="InterPro" id="IPR036388">
    <property type="entry name" value="WH-like_DNA-bd_sf"/>
</dbReference>
<keyword evidence="2" id="KW-0805">Transcription regulation</keyword>
<dbReference type="InterPro" id="IPR000847">
    <property type="entry name" value="LysR_HTH_N"/>
</dbReference>
<sequence>MDRLAELETFVHVADAGGIGAAADRLGVAKSAVSRRLKDLEERLGVRLVNRTTRQLSLTDTGRAYYERAVQLLADLEEADQQAAMVHGALTGRLKVAAPLSFGLMHLAPAVRQFLADNPALWIDLDLNDRRVDLVDEGFDVAVRIGQLEDSSLIARRLAVVRNVCCASPDYLARHGRPQRPEDLASGHVALRYTNVPERRAFTWVDAEGRERSVSVPARLASNNGEMLVDAAEAGLGIILQPTFLAYRSIEAGRLVPVLTDVAWREVAAYALYPPGRHLSAKVRAFVDHLGRCFGDPPYWDACLRTAAARA</sequence>
<dbReference type="OrthoDB" id="9786526at2"/>
<organism evidence="6 7">
    <name type="scientific">Tepidamorphus gemmatus</name>
    <dbReference type="NCBI Taxonomy" id="747076"/>
    <lineage>
        <taxon>Bacteria</taxon>
        <taxon>Pseudomonadati</taxon>
        <taxon>Pseudomonadota</taxon>
        <taxon>Alphaproteobacteria</taxon>
        <taxon>Hyphomicrobiales</taxon>
        <taxon>Tepidamorphaceae</taxon>
        <taxon>Tepidamorphus</taxon>
    </lineage>
</organism>
<reference evidence="6 7" key="1">
    <citation type="submission" date="2019-03" db="EMBL/GenBank/DDBJ databases">
        <title>Genomic Encyclopedia of Type Strains, Phase IV (KMG-IV): sequencing the most valuable type-strain genomes for metagenomic binning, comparative biology and taxonomic classification.</title>
        <authorList>
            <person name="Goeker M."/>
        </authorList>
    </citation>
    <scope>NUCLEOTIDE SEQUENCE [LARGE SCALE GENOMIC DNA]</scope>
    <source>
        <strain evidence="6 7">DSM 19345</strain>
    </source>
</reference>
<dbReference type="RefSeq" id="WP_132804963.1">
    <property type="nucleotide sequence ID" value="NZ_SMAK01000001.1"/>
</dbReference>
<dbReference type="SUPFAM" id="SSF46785">
    <property type="entry name" value="Winged helix' DNA-binding domain"/>
    <property type="match status" value="1"/>
</dbReference>
<keyword evidence="4" id="KW-0804">Transcription</keyword>
<dbReference type="GO" id="GO:0003700">
    <property type="term" value="F:DNA-binding transcription factor activity"/>
    <property type="evidence" value="ECO:0007669"/>
    <property type="project" value="InterPro"/>
</dbReference>
<keyword evidence="3" id="KW-0238">DNA-binding</keyword>
<protein>
    <submittedName>
        <fullName evidence="6">LysR family transcriptional regulator</fullName>
    </submittedName>
</protein>
<dbReference type="GO" id="GO:0006351">
    <property type="term" value="P:DNA-templated transcription"/>
    <property type="evidence" value="ECO:0007669"/>
    <property type="project" value="TreeGrafter"/>
</dbReference>
<evidence type="ECO:0000256" key="1">
    <source>
        <dbReference type="ARBA" id="ARBA00009437"/>
    </source>
</evidence>
<dbReference type="InterPro" id="IPR005119">
    <property type="entry name" value="LysR_subst-bd"/>
</dbReference>
<gene>
    <name evidence="6" type="ORF">EDC22_101461</name>
</gene>
<dbReference type="Proteomes" id="UP000295678">
    <property type="component" value="Unassembled WGS sequence"/>
</dbReference>
<evidence type="ECO:0000313" key="6">
    <source>
        <dbReference type="EMBL" id="TCT13591.1"/>
    </source>
</evidence>
<evidence type="ECO:0000256" key="2">
    <source>
        <dbReference type="ARBA" id="ARBA00023015"/>
    </source>
</evidence>
<dbReference type="InterPro" id="IPR036390">
    <property type="entry name" value="WH_DNA-bd_sf"/>
</dbReference>
<accession>A0A4R3MIA0</accession>
<keyword evidence="7" id="KW-1185">Reference proteome</keyword>
<comment type="caution">
    <text evidence="6">The sequence shown here is derived from an EMBL/GenBank/DDBJ whole genome shotgun (WGS) entry which is preliminary data.</text>
</comment>
<dbReference type="SUPFAM" id="SSF53850">
    <property type="entry name" value="Periplasmic binding protein-like II"/>
    <property type="match status" value="1"/>
</dbReference>
<proteinExistence type="inferred from homology"/>
<dbReference type="Pfam" id="PF00126">
    <property type="entry name" value="HTH_1"/>
    <property type="match status" value="1"/>
</dbReference>
<dbReference type="FunFam" id="1.10.10.10:FF:000001">
    <property type="entry name" value="LysR family transcriptional regulator"/>
    <property type="match status" value="1"/>
</dbReference>